<dbReference type="OrthoDB" id="2192445at2"/>
<dbReference type="Pfam" id="PF20386">
    <property type="entry name" value="DUF6681"/>
    <property type="match status" value="1"/>
</dbReference>
<dbReference type="KEGG" id="lji:ELX58_01125"/>
<dbReference type="RefSeq" id="WP_133441343.1">
    <property type="nucleotide sequence ID" value="NZ_CP034726.1"/>
</dbReference>
<dbReference type="EMBL" id="CP034726">
    <property type="protein sequence ID" value="QBP17798.1"/>
    <property type="molecule type" value="Genomic_DNA"/>
</dbReference>
<sequence>MFSFLNLLSQGLGYFGFINIGSRGNRVLNQIYTTAGILGDLYLFYAGSRFIINGFIIHGVLLVVASVALVYFLYINFYYYFLKREAPFDVSPVIEKKLGLKQFNEEATHSLTHLQNLHQRDDRDAVHEIRQSIPAHLITTQQTRRNLQALVQDLIKGDHLNTDYAGLSYHQIFKRLKQDHHRPVYAIGAGALVPFYQLRHIDNEWRVFAGNDKFHARYVGKIARIGLQPIQEVNQHAHSWVPVLTSVILVGGPYQMMGRSRVYQHHQPYRLQVNVRFERPQF</sequence>
<proteinExistence type="predicted"/>
<feature type="transmembrane region" description="Helical" evidence="1">
    <location>
        <begin position="50"/>
        <end position="74"/>
    </location>
</feature>
<keyword evidence="3" id="KW-1185">Reference proteome</keyword>
<dbReference type="AlphaFoldDB" id="A0A4P6ZJI8"/>
<accession>A0A4P6ZJI8</accession>
<keyword evidence="1" id="KW-0472">Membrane</keyword>
<reference evidence="3" key="1">
    <citation type="submission" date="2018-12" db="EMBL/GenBank/DDBJ databases">
        <title>A new species of lactobacillus.</title>
        <authorList>
            <person name="Jian Y."/>
            <person name="Xin L."/>
            <person name="Hong Z.J."/>
            <person name="Ming L.Z."/>
            <person name="Hong X.Z."/>
        </authorList>
    </citation>
    <scope>NUCLEOTIDE SEQUENCE [LARGE SCALE GENOMIC DNA]</scope>
    <source>
        <strain evidence="3">HSLZ-75</strain>
    </source>
</reference>
<dbReference type="InterPro" id="IPR046503">
    <property type="entry name" value="DUF6681"/>
</dbReference>
<keyword evidence="1" id="KW-1133">Transmembrane helix</keyword>
<gene>
    <name evidence="2" type="ORF">ELX58_01125</name>
</gene>
<dbReference type="Proteomes" id="UP000294321">
    <property type="component" value="Chromosome"/>
</dbReference>
<protein>
    <submittedName>
        <fullName evidence="2">Uncharacterized protein</fullName>
    </submittedName>
</protein>
<organism evidence="2 3">
    <name type="scientific">Acetilactobacillus jinshanensis</name>
    <dbReference type="NCBI Taxonomy" id="1720083"/>
    <lineage>
        <taxon>Bacteria</taxon>
        <taxon>Bacillati</taxon>
        <taxon>Bacillota</taxon>
        <taxon>Bacilli</taxon>
        <taxon>Lactobacillales</taxon>
        <taxon>Lactobacillaceae</taxon>
        <taxon>Acetilactobacillus</taxon>
    </lineage>
</organism>
<evidence type="ECO:0000256" key="1">
    <source>
        <dbReference type="SAM" id="Phobius"/>
    </source>
</evidence>
<keyword evidence="1" id="KW-0812">Transmembrane</keyword>
<evidence type="ECO:0000313" key="3">
    <source>
        <dbReference type="Proteomes" id="UP000294321"/>
    </source>
</evidence>
<evidence type="ECO:0000313" key="2">
    <source>
        <dbReference type="EMBL" id="QBP17798.1"/>
    </source>
</evidence>
<name>A0A4P6ZJI8_9LACO</name>